<evidence type="ECO:0000256" key="17">
    <source>
        <dbReference type="ARBA" id="ARBA00023264"/>
    </source>
</evidence>
<sequence length="226" mass="25300">MAFDIKTFRTRALTAIIFALVMLAGLLWNKWSFIILFTIVHFGCWVEFIRLLKKIDAANYKLKSVLGLLYITLPIVLMIWMRVNNPSAVSDNFLKAIPCGIVFSIWINDTMAYIVGSLIGKTPLSSISPKKTKEGTYGGIILCVFVISLIGYFTSFYTVGDWIVISLFCAIFGTLGDLLESKLKRMANVKDSGSLMPGHGGFLDRFDSMLVAIPFVFVYYAIFIVN</sequence>
<feature type="transmembrane region" description="Helical" evidence="24">
    <location>
        <begin position="12"/>
        <end position="28"/>
    </location>
</feature>
<evidence type="ECO:0000256" key="19">
    <source>
        <dbReference type="ARBA" id="ARBA00031825"/>
    </source>
</evidence>
<keyword evidence="15 24" id="KW-0472">Membrane</keyword>
<accession>A0A3M9NNZ8</accession>
<dbReference type="PANTHER" id="PTHR46382">
    <property type="entry name" value="PHOSPHATIDATE CYTIDYLYLTRANSFERASE"/>
    <property type="match status" value="1"/>
</dbReference>
<evidence type="ECO:0000256" key="16">
    <source>
        <dbReference type="ARBA" id="ARBA00023209"/>
    </source>
</evidence>
<evidence type="ECO:0000256" key="3">
    <source>
        <dbReference type="ARBA" id="ARBA00005119"/>
    </source>
</evidence>
<gene>
    <name evidence="25" type="ORF">EFY79_04310</name>
</gene>
<evidence type="ECO:0000256" key="2">
    <source>
        <dbReference type="ARBA" id="ARBA00004651"/>
    </source>
</evidence>
<feature type="transmembrane region" description="Helical" evidence="24">
    <location>
        <begin position="64"/>
        <end position="81"/>
    </location>
</feature>
<feature type="transmembrane region" description="Helical" evidence="24">
    <location>
        <begin position="34"/>
        <end position="52"/>
    </location>
</feature>
<keyword evidence="16" id="KW-0594">Phospholipid biosynthesis</keyword>
<evidence type="ECO:0000256" key="4">
    <source>
        <dbReference type="ARBA" id="ARBA00005189"/>
    </source>
</evidence>
<keyword evidence="11 24" id="KW-0812">Transmembrane</keyword>
<organism evidence="25 26">
    <name type="scientific">Hanamia caeni</name>
    <dbReference type="NCBI Taxonomy" id="2294116"/>
    <lineage>
        <taxon>Bacteria</taxon>
        <taxon>Pseudomonadati</taxon>
        <taxon>Bacteroidota</taxon>
        <taxon>Chitinophagia</taxon>
        <taxon>Chitinophagales</taxon>
        <taxon>Chitinophagaceae</taxon>
        <taxon>Hanamia</taxon>
    </lineage>
</organism>
<evidence type="ECO:0000256" key="1">
    <source>
        <dbReference type="ARBA" id="ARBA00001698"/>
    </source>
</evidence>
<keyword evidence="8" id="KW-1003">Cell membrane</keyword>
<evidence type="ECO:0000256" key="18">
    <source>
        <dbReference type="ARBA" id="ARBA00029893"/>
    </source>
</evidence>
<evidence type="ECO:0000256" key="21">
    <source>
        <dbReference type="ARBA" id="ARBA00032396"/>
    </source>
</evidence>
<reference evidence="25 26" key="1">
    <citation type="submission" date="2018-11" db="EMBL/GenBank/DDBJ databases">
        <title>Draft genome sequence of Ferruginibacter sp. BO-59.</title>
        <authorList>
            <person name="Im W.T."/>
        </authorList>
    </citation>
    <scope>NUCLEOTIDE SEQUENCE [LARGE SCALE GENOMIC DNA]</scope>
    <source>
        <strain evidence="25 26">BO-59</strain>
    </source>
</reference>
<dbReference type="EMBL" id="RJJR01000002">
    <property type="protein sequence ID" value="RNI38893.1"/>
    <property type="molecule type" value="Genomic_DNA"/>
</dbReference>
<evidence type="ECO:0000256" key="13">
    <source>
        <dbReference type="ARBA" id="ARBA00022989"/>
    </source>
</evidence>
<proteinExistence type="inferred from homology"/>
<comment type="caution">
    <text evidence="25">The sequence shown here is derived from an EMBL/GenBank/DDBJ whole genome shotgun (WGS) entry which is preliminary data.</text>
</comment>
<evidence type="ECO:0000256" key="11">
    <source>
        <dbReference type="ARBA" id="ARBA00022692"/>
    </source>
</evidence>
<feature type="transmembrane region" description="Helical" evidence="24">
    <location>
        <begin position="136"/>
        <end position="156"/>
    </location>
</feature>
<evidence type="ECO:0000256" key="15">
    <source>
        <dbReference type="ARBA" id="ARBA00023136"/>
    </source>
</evidence>
<dbReference type="AlphaFoldDB" id="A0A3M9NNZ8"/>
<keyword evidence="13 24" id="KW-1133">Transmembrane helix</keyword>
<keyword evidence="17" id="KW-1208">Phospholipid metabolism</keyword>
<dbReference type="GO" id="GO:0016024">
    <property type="term" value="P:CDP-diacylglycerol biosynthetic process"/>
    <property type="evidence" value="ECO:0007669"/>
    <property type="project" value="TreeGrafter"/>
</dbReference>
<keyword evidence="12 25" id="KW-0548">Nucleotidyltransferase</keyword>
<evidence type="ECO:0000256" key="24">
    <source>
        <dbReference type="SAM" id="Phobius"/>
    </source>
</evidence>
<keyword evidence="14" id="KW-0443">Lipid metabolism</keyword>
<evidence type="ECO:0000256" key="10">
    <source>
        <dbReference type="ARBA" id="ARBA00022679"/>
    </source>
</evidence>
<evidence type="ECO:0000256" key="8">
    <source>
        <dbReference type="ARBA" id="ARBA00022475"/>
    </source>
</evidence>
<evidence type="ECO:0000256" key="20">
    <source>
        <dbReference type="ARBA" id="ARBA00032253"/>
    </source>
</evidence>
<feature type="transmembrane region" description="Helical" evidence="24">
    <location>
        <begin position="93"/>
        <end position="115"/>
    </location>
</feature>
<dbReference type="OrthoDB" id="9799199at2"/>
<name>A0A3M9NNZ8_9BACT</name>
<evidence type="ECO:0000256" key="7">
    <source>
        <dbReference type="ARBA" id="ARBA00019373"/>
    </source>
</evidence>
<dbReference type="PANTHER" id="PTHR46382:SF1">
    <property type="entry name" value="PHOSPHATIDATE CYTIDYLYLTRANSFERASE"/>
    <property type="match status" value="1"/>
</dbReference>
<evidence type="ECO:0000256" key="6">
    <source>
        <dbReference type="ARBA" id="ARBA00012487"/>
    </source>
</evidence>
<comment type="catalytic activity">
    <reaction evidence="1">
        <text>a 1,2-diacyl-sn-glycero-3-phosphate + CTP + H(+) = a CDP-1,2-diacyl-sn-glycerol + diphosphate</text>
        <dbReference type="Rhea" id="RHEA:16229"/>
        <dbReference type="ChEBI" id="CHEBI:15378"/>
        <dbReference type="ChEBI" id="CHEBI:33019"/>
        <dbReference type="ChEBI" id="CHEBI:37563"/>
        <dbReference type="ChEBI" id="CHEBI:58332"/>
        <dbReference type="ChEBI" id="CHEBI:58608"/>
        <dbReference type="EC" id="2.7.7.41"/>
    </reaction>
</comment>
<evidence type="ECO:0000256" key="9">
    <source>
        <dbReference type="ARBA" id="ARBA00022516"/>
    </source>
</evidence>
<evidence type="ECO:0000313" key="25">
    <source>
        <dbReference type="EMBL" id="RNI38893.1"/>
    </source>
</evidence>
<dbReference type="GO" id="GO:0004605">
    <property type="term" value="F:phosphatidate cytidylyltransferase activity"/>
    <property type="evidence" value="ECO:0007669"/>
    <property type="project" value="UniProtKB-EC"/>
</dbReference>
<dbReference type="GO" id="GO:0005886">
    <property type="term" value="C:plasma membrane"/>
    <property type="evidence" value="ECO:0007669"/>
    <property type="project" value="UniProtKB-SubCell"/>
</dbReference>
<comment type="pathway">
    <text evidence="3">Phospholipid metabolism; CDP-diacylglycerol biosynthesis; CDP-diacylglycerol from sn-glycerol 3-phosphate: step 3/3.</text>
</comment>
<evidence type="ECO:0000256" key="22">
    <source>
        <dbReference type="ARBA" id="ARBA00032743"/>
    </source>
</evidence>
<keyword evidence="10 25" id="KW-0808">Transferase</keyword>
<keyword evidence="26" id="KW-1185">Reference proteome</keyword>
<dbReference type="EC" id="2.7.7.41" evidence="6"/>
<comment type="pathway">
    <text evidence="4">Lipid metabolism.</text>
</comment>
<evidence type="ECO:0000313" key="26">
    <source>
        <dbReference type="Proteomes" id="UP000267223"/>
    </source>
</evidence>
<evidence type="ECO:0000256" key="23">
    <source>
        <dbReference type="ARBA" id="ARBA00033406"/>
    </source>
</evidence>
<protein>
    <recommendedName>
        <fullName evidence="7">Phosphatidate cytidylyltransferase</fullName>
        <ecNumber evidence="6">2.7.7.41</ecNumber>
    </recommendedName>
    <alternativeName>
        <fullName evidence="20">CDP-DAG synthase</fullName>
    </alternativeName>
    <alternativeName>
        <fullName evidence="22">CDP-DG synthase</fullName>
    </alternativeName>
    <alternativeName>
        <fullName evidence="18">CDP-diacylglycerol synthase</fullName>
    </alternativeName>
    <alternativeName>
        <fullName evidence="21">CDP-diglyceride pyrophosphorylase</fullName>
    </alternativeName>
    <alternativeName>
        <fullName evidence="23">CDP-diglyceride synthase</fullName>
    </alternativeName>
    <alternativeName>
        <fullName evidence="19">CTP:phosphatidate cytidylyltransferase</fullName>
    </alternativeName>
</protein>
<feature type="transmembrane region" description="Helical" evidence="24">
    <location>
        <begin position="206"/>
        <end position="225"/>
    </location>
</feature>
<keyword evidence="9" id="KW-0444">Lipid biosynthesis</keyword>
<comment type="subcellular location">
    <subcellularLocation>
        <location evidence="2">Cell membrane</location>
        <topology evidence="2">Multi-pass membrane protein</topology>
    </subcellularLocation>
</comment>
<dbReference type="Pfam" id="PF01148">
    <property type="entry name" value="CTP_transf_1"/>
    <property type="match status" value="1"/>
</dbReference>
<evidence type="ECO:0000256" key="5">
    <source>
        <dbReference type="ARBA" id="ARBA00010185"/>
    </source>
</evidence>
<comment type="similarity">
    <text evidence="5">Belongs to the CDS family.</text>
</comment>
<dbReference type="RefSeq" id="WP_123119456.1">
    <property type="nucleotide sequence ID" value="NZ_RJJR01000002.1"/>
</dbReference>
<evidence type="ECO:0000256" key="14">
    <source>
        <dbReference type="ARBA" id="ARBA00023098"/>
    </source>
</evidence>
<evidence type="ECO:0000256" key="12">
    <source>
        <dbReference type="ARBA" id="ARBA00022695"/>
    </source>
</evidence>
<dbReference type="Proteomes" id="UP000267223">
    <property type="component" value="Unassembled WGS sequence"/>
</dbReference>